<dbReference type="PANTHER" id="PTHR46797:SF1">
    <property type="entry name" value="METHYLPHOSPHONATE SYNTHASE"/>
    <property type="match status" value="1"/>
</dbReference>
<dbReference type="Pfam" id="PF01381">
    <property type="entry name" value="HTH_3"/>
    <property type="match status" value="1"/>
</dbReference>
<dbReference type="CDD" id="cd00093">
    <property type="entry name" value="HTH_XRE"/>
    <property type="match status" value="1"/>
</dbReference>
<dbReference type="InterPro" id="IPR010982">
    <property type="entry name" value="Lambda_DNA-bd_dom_sf"/>
</dbReference>
<gene>
    <name evidence="4" type="ORF">PCC79_14180</name>
</gene>
<feature type="domain" description="HTH cro/C1-type" evidence="3">
    <location>
        <begin position="18"/>
        <end position="72"/>
    </location>
</feature>
<evidence type="ECO:0000313" key="4">
    <source>
        <dbReference type="EMBL" id="WZW98027.1"/>
    </source>
</evidence>
<accession>A0ABZ3C8C9</accession>
<protein>
    <submittedName>
        <fullName evidence="4">Helix-turn-helix domain-containing protein</fullName>
    </submittedName>
</protein>
<evidence type="ECO:0000313" key="5">
    <source>
        <dbReference type="Proteomes" id="UP001434337"/>
    </source>
</evidence>
<sequence>MAGEEVHHHERTALGDFIASQRRAAEMSLRQLADRAGISNPYVSQIERGLRKPSAEVLNQIATALSVSAESLYIRAGLLEGVDDRPTATERVISTDPKLSPAQQQALIGVYRAFTGLADQSPEPNQPHEPASPAQHEE</sequence>
<evidence type="ECO:0000256" key="2">
    <source>
        <dbReference type="SAM" id="MobiDB-lite"/>
    </source>
</evidence>
<evidence type="ECO:0000256" key="1">
    <source>
        <dbReference type="ARBA" id="ARBA00023125"/>
    </source>
</evidence>
<proteinExistence type="predicted"/>
<feature type="region of interest" description="Disordered" evidence="2">
    <location>
        <begin position="116"/>
        <end position="138"/>
    </location>
</feature>
<name>A0ABZ3C8C9_9ACTN</name>
<dbReference type="Gene3D" id="1.10.260.40">
    <property type="entry name" value="lambda repressor-like DNA-binding domains"/>
    <property type="match status" value="1"/>
</dbReference>
<dbReference type="PANTHER" id="PTHR46797">
    <property type="entry name" value="HTH-TYPE TRANSCRIPTIONAL REGULATOR"/>
    <property type="match status" value="1"/>
</dbReference>
<dbReference type="InterPro" id="IPR001387">
    <property type="entry name" value="Cro/C1-type_HTH"/>
</dbReference>
<dbReference type="SMART" id="SM00530">
    <property type="entry name" value="HTH_XRE"/>
    <property type="match status" value="1"/>
</dbReference>
<dbReference type="InterPro" id="IPR050807">
    <property type="entry name" value="TransReg_Diox_bact_type"/>
</dbReference>
<dbReference type="RefSeq" id="WP_232549866.1">
    <property type="nucleotide sequence ID" value="NZ_CP115965.1"/>
</dbReference>
<dbReference type="SUPFAM" id="SSF47413">
    <property type="entry name" value="lambda repressor-like DNA-binding domains"/>
    <property type="match status" value="1"/>
</dbReference>
<dbReference type="EMBL" id="CP115965">
    <property type="protein sequence ID" value="WZW98027.1"/>
    <property type="molecule type" value="Genomic_DNA"/>
</dbReference>
<dbReference type="Proteomes" id="UP001434337">
    <property type="component" value="Chromosome"/>
</dbReference>
<dbReference type="PROSITE" id="PS50943">
    <property type="entry name" value="HTH_CROC1"/>
    <property type="match status" value="1"/>
</dbReference>
<evidence type="ECO:0000259" key="3">
    <source>
        <dbReference type="PROSITE" id="PS50943"/>
    </source>
</evidence>
<reference evidence="4 5" key="1">
    <citation type="journal article" date="2023" name="Environ Microbiome">
        <title>A coral-associated actinobacterium mitigates coral bleaching under heat stress.</title>
        <authorList>
            <person name="Li J."/>
            <person name="Zou Y."/>
            <person name="Li Q."/>
            <person name="Zhang J."/>
            <person name="Bourne D.G."/>
            <person name="Lyu Y."/>
            <person name="Liu C."/>
            <person name="Zhang S."/>
        </authorList>
    </citation>
    <scope>NUCLEOTIDE SEQUENCE [LARGE SCALE GENOMIC DNA]</scope>
    <source>
        <strain evidence="4 5">SCSIO 13291</strain>
    </source>
</reference>
<organism evidence="4 5">
    <name type="scientific">Propioniciclava soli</name>
    <dbReference type="NCBI Taxonomy" id="2775081"/>
    <lineage>
        <taxon>Bacteria</taxon>
        <taxon>Bacillati</taxon>
        <taxon>Actinomycetota</taxon>
        <taxon>Actinomycetes</taxon>
        <taxon>Propionibacteriales</taxon>
        <taxon>Propionibacteriaceae</taxon>
        <taxon>Propioniciclava</taxon>
    </lineage>
</organism>
<keyword evidence="5" id="KW-1185">Reference proteome</keyword>
<keyword evidence="1" id="KW-0238">DNA-binding</keyword>